<dbReference type="InterPro" id="IPR038107">
    <property type="entry name" value="Glycos_transf_N_sf"/>
</dbReference>
<evidence type="ECO:0000256" key="8">
    <source>
        <dbReference type="RuleBase" id="RU365103"/>
    </source>
</evidence>
<dbReference type="SUPFAM" id="SSF53756">
    <property type="entry name" value="UDP-Glycosyltransferase/glycogen phosphorylase"/>
    <property type="match status" value="1"/>
</dbReference>
<reference evidence="10 11" key="1">
    <citation type="submission" date="2015-08" db="EMBL/GenBank/DDBJ databases">
        <authorList>
            <person name="Varghese N."/>
        </authorList>
    </citation>
    <scope>NUCLEOTIDE SEQUENCE [LARGE SCALE GENOMIC DNA]</scope>
    <source>
        <strain evidence="10 11">DSM 18167</strain>
    </source>
</reference>
<evidence type="ECO:0000256" key="4">
    <source>
        <dbReference type="ARBA" id="ARBA00019077"/>
    </source>
</evidence>
<evidence type="ECO:0000256" key="6">
    <source>
        <dbReference type="ARBA" id="ARBA00031445"/>
    </source>
</evidence>
<accession>A0ABM9U6S0</accession>
<evidence type="ECO:0000256" key="5">
    <source>
        <dbReference type="ARBA" id="ARBA00022679"/>
    </source>
</evidence>
<keyword evidence="8" id="KW-1003">Cell membrane</keyword>
<keyword evidence="5 8" id="KW-0808">Transferase</keyword>
<dbReference type="Proteomes" id="UP000182178">
    <property type="component" value="Unassembled WGS sequence"/>
</dbReference>
<protein>
    <recommendedName>
        <fullName evidence="4 8">3-deoxy-D-manno-octulosonic acid transferase</fullName>
        <shortName evidence="8">Kdo transferase</shortName>
        <ecNumber evidence="3 8">2.4.99.12</ecNumber>
    </recommendedName>
    <alternativeName>
        <fullName evidence="6 8">Lipid IV(A) 3-deoxy-D-manno-octulosonic acid transferase</fullName>
    </alternativeName>
</protein>
<dbReference type="InterPro" id="IPR007507">
    <property type="entry name" value="Glycos_transf_N"/>
</dbReference>
<comment type="catalytic activity">
    <reaction evidence="7 8">
        <text>lipid IVA (E. coli) + CMP-3-deoxy-beta-D-manno-octulosonate = alpha-Kdo-(2-&gt;6)-lipid IVA (E. coli) + CMP + H(+)</text>
        <dbReference type="Rhea" id="RHEA:28066"/>
        <dbReference type="ChEBI" id="CHEBI:15378"/>
        <dbReference type="ChEBI" id="CHEBI:58603"/>
        <dbReference type="ChEBI" id="CHEBI:60364"/>
        <dbReference type="ChEBI" id="CHEBI:60377"/>
        <dbReference type="ChEBI" id="CHEBI:85987"/>
        <dbReference type="EC" id="2.4.99.12"/>
    </reaction>
</comment>
<keyword evidence="8" id="KW-0472">Membrane</keyword>
<organism evidence="10 11">
    <name type="scientific">Chelatococcus sambhunathii</name>
    <dbReference type="NCBI Taxonomy" id="363953"/>
    <lineage>
        <taxon>Bacteria</taxon>
        <taxon>Pseudomonadati</taxon>
        <taxon>Pseudomonadota</taxon>
        <taxon>Alphaproteobacteria</taxon>
        <taxon>Hyphomicrobiales</taxon>
        <taxon>Chelatococcaceae</taxon>
        <taxon>Chelatococcus</taxon>
    </lineage>
</organism>
<dbReference type="PANTHER" id="PTHR42755">
    <property type="entry name" value="3-DEOXY-MANNO-OCTULOSONATE CYTIDYLYLTRANSFERASE"/>
    <property type="match status" value="1"/>
</dbReference>
<dbReference type="InterPro" id="IPR039901">
    <property type="entry name" value="Kdotransferase"/>
</dbReference>
<dbReference type="Gene3D" id="3.40.50.2000">
    <property type="entry name" value="Glycogen Phosphorylase B"/>
    <property type="match status" value="1"/>
</dbReference>
<evidence type="ECO:0000259" key="9">
    <source>
        <dbReference type="Pfam" id="PF04413"/>
    </source>
</evidence>
<evidence type="ECO:0000256" key="7">
    <source>
        <dbReference type="ARBA" id="ARBA00049183"/>
    </source>
</evidence>
<evidence type="ECO:0000313" key="10">
    <source>
        <dbReference type="EMBL" id="CUA88298.1"/>
    </source>
</evidence>
<name>A0ABM9U6S0_9HYPH</name>
<feature type="domain" description="3-deoxy-D-manno-octulosonic-acid transferase N-terminal" evidence="9">
    <location>
        <begin position="40"/>
        <end position="214"/>
    </location>
</feature>
<comment type="function">
    <text evidence="1 8">Involved in lipopolysaccharide (LPS) biosynthesis. Catalyzes the transfer of 3-deoxy-D-manno-octulosonate (Kdo) residue(s) from CMP-Kdo to lipid IV(A), the tetraacyldisaccharide-1,4'-bisphosphate precursor of lipid A.</text>
</comment>
<proteinExistence type="inferred from homology"/>
<comment type="pathway">
    <text evidence="2 8">Bacterial outer membrane biogenesis; LPS core biosynthesis.</text>
</comment>
<dbReference type="Pfam" id="PF04413">
    <property type="entry name" value="Glycos_transf_N"/>
    <property type="match status" value="1"/>
</dbReference>
<dbReference type="GO" id="GO:0016740">
    <property type="term" value="F:transferase activity"/>
    <property type="evidence" value="ECO:0007669"/>
    <property type="project" value="UniProtKB-KW"/>
</dbReference>
<dbReference type="EC" id="2.4.99.12" evidence="3 8"/>
<dbReference type="Gene3D" id="3.40.50.11720">
    <property type="entry name" value="3-Deoxy-D-manno-octulosonic-acid transferase, N-terminal domain"/>
    <property type="match status" value="1"/>
</dbReference>
<keyword evidence="8" id="KW-0448">Lipopolysaccharide biosynthesis</keyword>
<keyword evidence="11" id="KW-1185">Reference proteome</keyword>
<dbReference type="PANTHER" id="PTHR42755:SF1">
    <property type="entry name" value="3-DEOXY-D-MANNO-OCTULOSONIC ACID TRANSFERASE, MITOCHONDRIAL-RELATED"/>
    <property type="match status" value="1"/>
</dbReference>
<evidence type="ECO:0000256" key="1">
    <source>
        <dbReference type="ARBA" id="ARBA00003394"/>
    </source>
</evidence>
<evidence type="ECO:0000256" key="2">
    <source>
        <dbReference type="ARBA" id="ARBA00004713"/>
    </source>
</evidence>
<comment type="similarity">
    <text evidence="8">Belongs to the glycosyltransferase group 1 family.</text>
</comment>
<evidence type="ECO:0000313" key="11">
    <source>
        <dbReference type="Proteomes" id="UP000182178"/>
    </source>
</evidence>
<gene>
    <name evidence="10" type="ORF">Ga0061061_104340</name>
</gene>
<comment type="caution">
    <text evidence="10">The sequence shown here is derived from an EMBL/GenBank/DDBJ whole genome shotgun (WGS) entry which is preliminary data.</text>
</comment>
<evidence type="ECO:0000256" key="3">
    <source>
        <dbReference type="ARBA" id="ARBA00012621"/>
    </source>
</evidence>
<dbReference type="EMBL" id="CYHC01000004">
    <property type="protein sequence ID" value="CUA88298.1"/>
    <property type="molecule type" value="Genomic_DNA"/>
</dbReference>
<comment type="subcellular location">
    <subcellularLocation>
        <location evidence="8">Cell membrane</location>
    </subcellularLocation>
</comment>
<sequence>MGGRMTLPLTLYRIGMTLLEPAAASLLVSRRKKGKEDPERMGERRGLAGRARPAGRLAWVHGASVGEVVSLMPIVERLTRRGFRVLVTSGTLTSAAVLAQRLPPGAAHQFMPLDVPRYLRRFLDHWLPDLVLFAESEIWPNAVFAVRARGIPLLLVNARMSERSFRRWRQAPKSARTLLEQFDLCLAQSQADGERLARLGAPRVGIAGNLKFDVPAPPADARTVASLSGIIAGRPVWVAASTHGGEEEIISLVHRALMQRRPGLLTIIAPRHPERGEAVADIAHRAGLNVALRSEGALPERDVDVYVADTIGELGLFYRLAPIAFIGRSLVPLGGQNPIEPAKLGAAILHGPHVYNFADIYAAIDRAHGALPVADAESLAQALAMLLKDTARTRAMARAAAQTVESLGGALERTMRAIEPYILHMDLRHNG</sequence>